<name>A0A9X3D1N3_9ACTN</name>
<comment type="caution">
    <text evidence="2">The sequence shown here is derived from an EMBL/GenBank/DDBJ whole genome shotgun (WGS) entry which is preliminary data.</text>
</comment>
<dbReference type="Proteomes" id="UP001143347">
    <property type="component" value="Unassembled WGS sequence"/>
</dbReference>
<sequence>MATATISSMLLSSDDPKRLARWYATVFEAEIQTDPDAPGYEIMELDGFYIMFDQRDDVSGRATGGARLILNVEVDDPVATAARIDDLGADWISPLADKGRGTYFGTVTDPDGNWLQIVRISDELEAQMSTPTSAYSSFAVIDLDAASTFYRDVLGMRVLHLEVGVLGVRINRTTTVLVYPKPDHRPAEFTVLNIPVQNLEEAVDDLVARGVEFLRYEQFDHDERGIARGGEQGPDLAWFTDPSGNVLALQQK</sequence>
<gene>
    <name evidence="2" type="ORF">OSB52_04680</name>
</gene>
<dbReference type="InterPro" id="IPR052164">
    <property type="entry name" value="Anthracycline_SecMetBiosynth"/>
</dbReference>
<dbReference type="InterPro" id="IPR041581">
    <property type="entry name" value="Glyoxalase_6"/>
</dbReference>
<accession>A0A9X3D1N3</accession>
<dbReference type="SUPFAM" id="SSF54593">
    <property type="entry name" value="Glyoxalase/Bleomycin resistance protein/Dihydroxybiphenyl dioxygenase"/>
    <property type="match status" value="2"/>
</dbReference>
<evidence type="ECO:0000259" key="1">
    <source>
        <dbReference type="PROSITE" id="PS51819"/>
    </source>
</evidence>
<dbReference type="AlphaFoldDB" id="A0A9X3D1N3"/>
<reference evidence="2" key="1">
    <citation type="submission" date="2022-10" db="EMBL/GenBank/DDBJ databases">
        <title>WGS of marine actinomycetes from Thailand.</title>
        <authorList>
            <person name="Thawai C."/>
        </authorList>
    </citation>
    <scope>NUCLEOTIDE SEQUENCE</scope>
    <source>
        <strain evidence="2">SW21</strain>
    </source>
</reference>
<dbReference type="RefSeq" id="WP_235724024.1">
    <property type="nucleotide sequence ID" value="NZ_JAPKFM010000003.1"/>
</dbReference>
<organism evidence="2 3">
    <name type="scientific">Gordonia aquimaris</name>
    <dbReference type="NCBI Taxonomy" id="2984863"/>
    <lineage>
        <taxon>Bacteria</taxon>
        <taxon>Bacillati</taxon>
        <taxon>Actinomycetota</taxon>
        <taxon>Actinomycetes</taxon>
        <taxon>Mycobacteriales</taxon>
        <taxon>Gordoniaceae</taxon>
        <taxon>Gordonia</taxon>
    </lineage>
</organism>
<dbReference type="CDD" id="cd06587">
    <property type="entry name" value="VOC"/>
    <property type="match status" value="1"/>
</dbReference>
<dbReference type="PROSITE" id="PS51819">
    <property type="entry name" value="VOC"/>
    <property type="match status" value="2"/>
</dbReference>
<feature type="domain" description="VOC" evidence="1">
    <location>
        <begin position="132"/>
        <end position="252"/>
    </location>
</feature>
<dbReference type="InterPro" id="IPR029068">
    <property type="entry name" value="Glyas_Bleomycin-R_OHBP_Dase"/>
</dbReference>
<dbReference type="InterPro" id="IPR004360">
    <property type="entry name" value="Glyas_Fos-R_dOase_dom"/>
</dbReference>
<dbReference type="PANTHER" id="PTHR33993">
    <property type="entry name" value="GLYOXALASE-RELATED"/>
    <property type="match status" value="1"/>
</dbReference>
<dbReference type="Pfam" id="PF00903">
    <property type="entry name" value="Glyoxalase"/>
    <property type="match status" value="1"/>
</dbReference>
<evidence type="ECO:0000313" key="2">
    <source>
        <dbReference type="EMBL" id="MCX2963383.1"/>
    </source>
</evidence>
<dbReference type="Gene3D" id="3.10.180.10">
    <property type="entry name" value="2,3-Dihydroxybiphenyl 1,2-Dioxygenase, domain 1"/>
    <property type="match status" value="2"/>
</dbReference>
<feature type="domain" description="VOC" evidence="1">
    <location>
        <begin position="5"/>
        <end position="120"/>
    </location>
</feature>
<dbReference type="Pfam" id="PF18029">
    <property type="entry name" value="Glyoxalase_6"/>
    <property type="match status" value="1"/>
</dbReference>
<keyword evidence="3" id="KW-1185">Reference proteome</keyword>
<evidence type="ECO:0000313" key="3">
    <source>
        <dbReference type="Proteomes" id="UP001143347"/>
    </source>
</evidence>
<dbReference type="InterPro" id="IPR037523">
    <property type="entry name" value="VOC_core"/>
</dbReference>
<proteinExistence type="predicted"/>
<dbReference type="EMBL" id="JAPKFM010000003">
    <property type="protein sequence ID" value="MCX2963383.1"/>
    <property type="molecule type" value="Genomic_DNA"/>
</dbReference>
<dbReference type="PANTHER" id="PTHR33993:SF14">
    <property type="entry name" value="GB|AAF24581.1"/>
    <property type="match status" value="1"/>
</dbReference>
<protein>
    <submittedName>
        <fullName evidence="2">VOC family protein</fullName>
    </submittedName>
</protein>